<dbReference type="Proteomes" id="UP000018733">
    <property type="component" value="Unassembled WGS sequence"/>
</dbReference>
<protein>
    <submittedName>
        <fullName evidence="1">Uncharacterized protein</fullName>
    </submittedName>
</protein>
<dbReference type="OrthoDB" id="8859465at2"/>
<dbReference type="AlphaFoldDB" id="V8QR16"/>
<evidence type="ECO:0000313" key="2">
    <source>
        <dbReference type="Proteomes" id="UP000018733"/>
    </source>
</evidence>
<keyword evidence="2" id="KW-1185">Reference proteome</keyword>
<dbReference type="PATRIC" id="fig|1424334.3.peg.3128"/>
<sequence>MAEYDYTKMSEIELIDHIDWTSKFIDSMLCMCTGAGFDGFKDQNDEIQHDYLFAINNLSIEMRRAIKEQGRRRSFVSKKAA</sequence>
<organism evidence="1 2">
    <name type="scientific">Advenella kashmirensis W13003</name>
    <dbReference type="NCBI Taxonomy" id="1424334"/>
    <lineage>
        <taxon>Bacteria</taxon>
        <taxon>Pseudomonadati</taxon>
        <taxon>Pseudomonadota</taxon>
        <taxon>Betaproteobacteria</taxon>
        <taxon>Burkholderiales</taxon>
        <taxon>Alcaligenaceae</taxon>
    </lineage>
</organism>
<evidence type="ECO:0000313" key="1">
    <source>
        <dbReference type="EMBL" id="ETF02421.1"/>
    </source>
</evidence>
<dbReference type="RefSeq" id="WP_024006065.1">
    <property type="nucleotide sequence ID" value="NZ_KI650980.1"/>
</dbReference>
<gene>
    <name evidence="1" type="ORF">W822_15580</name>
</gene>
<dbReference type="HOGENOM" id="CLU_2566201_0_0_4"/>
<name>V8QR16_9BURK</name>
<reference evidence="1 2" key="1">
    <citation type="journal article" date="2014" name="Genome Announc.">
        <title>Draft Genome Sequence of Advenella kashmirensis Strain W13003, a Polycyclic Aromatic Hydrocarbon-Degrading Bacterium.</title>
        <authorList>
            <person name="Wang X."/>
            <person name="Jin D."/>
            <person name="Zhou L."/>
            <person name="Wu L."/>
            <person name="An W."/>
            <person name="Zhao L."/>
        </authorList>
    </citation>
    <scope>NUCLEOTIDE SEQUENCE [LARGE SCALE GENOMIC DNA]</scope>
    <source>
        <strain evidence="1 2">W13003</strain>
    </source>
</reference>
<comment type="caution">
    <text evidence="1">The sequence shown here is derived from an EMBL/GenBank/DDBJ whole genome shotgun (WGS) entry which is preliminary data.</text>
</comment>
<accession>V8QR16</accession>
<proteinExistence type="predicted"/>
<dbReference type="EMBL" id="AYXT01000010">
    <property type="protein sequence ID" value="ETF02421.1"/>
    <property type="molecule type" value="Genomic_DNA"/>
</dbReference>
<dbReference type="STRING" id="1424334.W822_15580"/>